<evidence type="ECO:0000313" key="10">
    <source>
        <dbReference type="Proteomes" id="UP000659654"/>
    </source>
</evidence>
<dbReference type="GO" id="GO:0016485">
    <property type="term" value="P:protein processing"/>
    <property type="evidence" value="ECO:0007669"/>
    <property type="project" value="TreeGrafter"/>
</dbReference>
<evidence type="ECO:0000256" key="3">
    <source>
        <dbReference type="ARBA" id="ARBA00022670"/>
    </source>
</evidence>
<evidence type="ECO:0000313" key="9">
    <source>
        <dbReference type="EMBL" id="CAD5230586.1"/>
    </source>
</evidence>
<dbReference type="InterPro" id="IPR018497">
    <property type="entry name" value="Peptidase_M13_C"/>
</dbReference>
<keyword evidence="5" id="KW-0378">Hydrolase</keyword>
<evidence type="ECO:0000256" key="6">
    <source>
        <dbReference type="ARBA" id="ARBA00022833"/>
    </source>
</evidence>
<dbReference type="Proteomes" id="UP000659654">
    <property type="component" value="Unassembled WGS sequence"/>
</dbReference>
<dbReference type="SMART" id="SM00156">
    <property type="entry name" value="PP2Ac"/>
    <property type="match status" value="1"/>
</dbReference>
<dbReference type="Pfam" id="PF01431">
    <property type="entry name" value="Peptidase_M13"/>
    <property type="match status" value="1"/>
</dbReference>
<dbReference type="Pfam" id="PF05649">
    <property type="entry name" value="Peptidase_M13_N"/>
    <property type="match status" value="1"/>
</dbReference>
<reference evidence="9" key="1">
    <citation type="submission" date="2020-09" db="EMBL/GenBank/DDBJ databases">
        <authorList>
            <person name="Kikuchi T."/>
        </authorList>
    </citation>
    <scope>NUCLEOTIDE SEQUENCE</scope>
    <source>
        <strain evidence="9">Ka4C1</strain>
    </source>
</reference>
<dbReference type="Gene3D" id="3.40.390.10">
    <property type="entry name" value="Collagenase (Catalytic Domain)"/>
    <property type="match status" value="1"/>
</dbReference>
<dbReference type="PANTHER" id="PTHR11733">
    <property type="entry name" value="ZINC METALLOPROTEASE FAMILY M13 NEPRILYSIN-RELATED"/>
    <property type="match status" value="1"/>
</dbReference>
<dbReference type="OrthoDB" id="10608839at2759"/>
<comment type="similarity">
    <text evidence="2">Belongs to the peptidase M13 family.</text>
</comment>
<evidence type="ECO:0000259" key="8">
    <source>
        <dbReference type="SMART" id="SM00156"/>
    </source>
</evidence>
<keyword evidence="6" id="KW-0862">Zinc</keyword>
<dbReference type="InterPro" id="IPR006186">
    <property type="entry name" value="Ser/Thr-sp_prot-phosphatase"/>
</dbReference>
<dbReference type="SUPFAM" id="SSF55486">
    <property type="entry name" value="Metalloproteases ('zincins'), catalytic domain"/>
    <property type="match status" value="1"/>
</dbReference>
<dbReference type="InterPro" id="IPR008753">
    <property type="entry name" value="Peptidase_M13_N"/>
</dbReference>
<dbReference type="CDD" id="cd00144">
    <property type="entry name" value="MPP_PPP_family"/>
    <property type="match status" value="1"/>
</dbReference>
<dbReference type="PROSITE" id="PS51885">
    <property type="entry name" value="NEPRILYSIN"/>
    <property type="match status" value="1"/>
</dbReference>
<dbReference type="InterPro" id="IPR024079">
    <property type="entry name" value="MetalloPept_cat_dom_sf"/>
</dbReference>
<keyword evidence="7" id="KW-0482">Metalloprotease</keyword>
<proteinExistence type="inferred from homology"/>
<comment type="caution">
    <text evidence="9">The sequence shown here is derived from an EMBL/GenBank/DDBJ whole genome shotgun (WGS) entry which is preliminary data.</text>
</comment>
<evidence type="ECO:0000256" key="7">
    <source>
        <dbReference type="ARBA" id="ARBA00023049"/>
    </source>
</evidence>
<name>A0A7I8XMR4_BURXY</name>
<dbReference type="EMBL" id="CAJFDI010000005">
    <property type="protein sequence ID" value="CAD5230586.1"/>
    <property type="molecule type" value="Genomic_DNA"/>
</dbReference>
<evidence type="ECO:0000256" key="4">
    <source>
        <dbReference type="ARBA" id="ARBA00022723"/>
    </source>
</evidence>
<dbReference type="PRINTS" id="PR00114">
    <property type="entry name" value="STPHPHTASE"/>
</dbReference>
<keyword evidence="3" id="KW-0645">Protease</keyword>
<dbReference type="GO" id="GO:0005886">
    <property type="term" value="C:plasma membrane"/>
    <property type="evidence" value="ECO:0007669"/>
    <property type="project" value="TreeGrafter"/>
</dbReference>
<dbReference type="SUPFAM" id="SSF56300">
    <property type="entry name" value="Metallo-dependent phosphatases"/>
    <property type="match status" value="1"/>
</dbReference>
<organism evidence="9 10">
    <name type="scientific">Bursaphelenchus xylophilus</name>
    <name type="common">Pinewood nematode worm</name>
    <name type="synonym">Aphelenchoides xylophilus</name>
    <dbReference type="NCBI Taxonomy" id="6326"/>
    <lineage>
        <taxon>Eukaryota</taxon>
        <taxon>Metazoa</taxon>
        <taxon>Ecdysozoa</taxon>
        <taxon>Nematoda</taxon>
        <taxon>Chromadorea</taxon>
        <taxon>Rhabditida</taxon>
        <taxon>Tylenchina</taxon>
        <taxon>Tylenchomorpha</taxon>
        <taxon>Aphelenchoidea</taxon>
        <taxon>Aphelenchoididae</taxon>
        <taxon>Bursaphelenchus</taxon>
    </lineage>
</organism>
<comment type="cofactor">
    <cofactor evidence="1">
        <name>Zn(2+)</name>
        <dbReference type="ChEBI" id="CHEBI:29105"/>
    </cofactor>
</comment>
<dbReference type="EMBL" id="CAJFCV020000005">
    <property type="protein sequence ID" value="CAG9121582.1"/>
    <property type="molecule type" value="Genomic_DNA"/>
</dbReference>
<accession>A0A7I8XMR4</accession>
<feature type="domain" description="Serine/threonine specific protein phosphatases" evidence="8">
    <location>
        <begin position="42"/>
        <end position="317"/>
    </location>
</feature>
<dbReference type="Proteomes" id="UP000582659">
    <property type="component" value="Unassembled WGS sequence"/>
</dbReference>
<keyword evidence="10" id="KW-1185">Reference proteome</keyword>
<dbReference type="InterPro" id="IPR042089">
    <property type="entry name" value="Peptidase_M13_dom_2"/>
</dbReference>
<evidence type="ECO:0000256" key="1">
    <source>
        <dbReference type="ARBA" id="ARBA00001947"/>
    </source>
</evidence>
<dbReference type="InterPro" id="IPR000718">
    <property type="entry name" value="Peptidase_M13"/>
</dbReference>
<dbReference type="GO" id="GO:0046872">
    <property type="term" value="F:metal ion binding"/>
    <property type="evidence" value="ECO:0007669"/>
    <property type="project" value="UniProtKB-KW"/>
</dbReference>
<gene>
    <name evidence="9" type="ORF">BXYJ_LOCUS11061</name>
</gene>
<dbReference type="InterPro" id="IPR029052">
    <property type="entry name" value="Metallo-depent_PP-like"/>
</dbReference>
<dbReference type="GO" id="GO:0004222">
    <property type="term" value="F:metalloendopeptidase activity"/>
    <property type="evidence" value="ECO:0007669"/>
    <property type="project" value="InterPro"/>
</dbReference>
<dbReference type="CDD" id="cd08662">
    <property type="entry name" value="M13"/>
    <property type="match status" value="1"/>
</dbReference>
<dbReference type="PANTHER" id="PTHR11733:SF240">
    <property type="entry name" value="GH14155P-RELATED"/>
    <property type="match status" value="1"/>
</dbReference>
<dbReference type="SMR" id="A0A7I8XMR4"/>
<dbReference type="Gene3D" id="1.10.1380.10">
    <property type="entry name" value="Neutral endopeptidase , domain2"/>
    <property type="match status" value="1"/>
</dbReference>
<evidence type="ECO:0000256" key="5">
    <source>
        <dbReference type="ARBA" id="ARBA00022801"/>
    </source>
</evidence>
<evidence type="ECO:0000256" key="2">
    <source>
        <dbReference type="ARBA" id="ARBA00007357"/>
    </source>
</evidence>
<dbReference type="Gene3D" id="3.60.21.10">
    <property type="match status" value="1"/>
</dbReference>
<keyword evidence="4" id="KW-0479">Metal-binding</keyword>
<dbReference type="AlphaFoldDB" id="A0A7I8XMR4"/>
<protein>
    <submittedName>
        <fullName evidence="9">(pine wood nematode) hypothetical protein</fullName>
    </submittedName>
</protein>
<sequence length="1213" mass="140582">MSTSSSDDGMLYPLNSDEIFECFYALGSYSKSFRKGNLSEFLGPQKLKRLLLHAAALFSAEPTVVDVALKKSKPILVCSEIHGNLTQLLRWFEKNDPPPTTRYIFLGGYIDYGENGVEVMVMLLLYKIAFPEDIMLLRGRHECNDEVAVKGTFYKECLELGDGFFELFHLVFNQMPWLARIIPQSSAVKSVLCGHSGISEWFIPYPNLIFDLKKGENFGLLEKMMFTDIMFSRPKPAGVENDDYFALASKGIGRYYDKEQLQAALGAVECKLFVRGTMAVLKDKNLQAEEAFNKDLYAEVNSGGALRASLVRSLLVSLDDDLESPNFRFIVDYKFRTLLFSWKRKVWTDLRESFEKNLRKKYLESVDGREMMRIWEELHQPFPFPKIIYDHADLAVLIQHFPTCPYRHLDVNAPREGVVLLLFLILYAFYPDSIDTKTNVFTAPFEKNKKKWYSERLLEFAETMRRKLIEDPRFLDRRIEEEESGSEASMARQPNYEVNAAKEHSSGVYPIPEDSKLNVIRKDDVRYSDYSIYASSVLQKLNTSRQPCSEFYEYVCDKQHESWKDIFIRVRKEIIDGPMENLPDTGAYGKLKLLRQKCIADKLHPDPNDYNGTKFLVRYESFQDVVGVDFPLFRDENVDEKPSPEKLAEIILWLMPFGVNIFSQASVSDIQQKPKKFVKTLEFSEISLSLDPYYYREEWEAKKKELKDDLWEKVDILTSLFDAKIDEDNVDEQIEKILEMEKRIAEEVMENTMNSIEYNEVFKLFTPDEATEKVGFINYTHFVNQYAEDASTEIQARLSSPDFKITVQKAKQTARLAKFLAGDEVDASTIYNYIYFKFVEEFSGLIDDVKIASGETKNITKPMEVEARKNCSRELFDTFELITFRMYYDLYLPDKDERMDKIDHAKEMVRKIAEAFRQQISRLPWSVSEKAKASLKLDHLTLDIAVESYLYNDTQLNNEYAYFNLTDGFTYSDEIEKLNILQFYMAKEELLRKNRPKTPRPLALIYPFGGHPRRYNSMTITPTLLEMPFFLPHLPASINFGSLGSIIGHEITHSFDKNGVQFDENGDVSPWLSKRSKKYLQKLSRCINRQYGRLVDEEDLETNPEYSENENMADNGGMHAAYLAYKNFIARNGEEPRMPGDLSSLTHDQLFFISFTKKFCGEFDPEQFDKLDEHMIGKLRIKGALQNSAAFKEAFNCKIGDAYAPEEKCNVFN</sequence>